<keyword evidence="6 7" id="KW-0998">Cell outer membrane</keyword>
<dbReference type="SUPFAM" id="SSF49464">
    <property type="entry name" value="Carboxypeptidase regulatory domain-like"/>
    <property type="match status" value="1"/>
</dbReference>
<evidence type="ECO:0000256" key="6">
    <source>
        <dbReference type="ARBA" id="ARBA00023237"/>
    </source>
</evidence>
<dbReference type="PANTHER" id="PTHR30069">
    <property type="entry name" value="TONB-DEPENDENT OUTER MEMBRANE RECEPTOR"/>
    <property type="match status" value="1"/>
</dbReference>
<evidence type="ECO:0000259" key="10">
    <source>
        <dbReference type="Pfam" id="PF25183"/>
    </source>
</evidence>
<accession>E8V596</accession>
<keyword evidence="2 7" id="KW-0813">Transport</keyword>
<dbReference type="RefSeq" id="WP_013570585.1">
    <property type="nucleotide sequence ID" value="NC_014963.1"/>
</dbReference>
<dbReference type="STRING" id="401053.AciPR4_4107"/>
<evidence type="ECO:0000256" key="4">
    <source>
        <dbReference type="ARBA" id="ARBA00022692"/>
    </source>
</evidence>
<dbReference type="PROSITE" id="PS52016">
    <property type="entry name" value="TONB_DEPENDENT_REC_3"/>
    <property type="match status" value="1"/>
</dbReference>
<dbReference type="PANTHER" id="PTHR30069:SF46">
    <property type="entry name" value="OAR PROTEIN"/>
    <property type="match status" value="1"/>
</dbReference>
<dbReference type="Proteomes" id="UP000006844">
    <property type="component" value="Chromosome"/>
</dbReference>
<name>E8V596_TERSS</name>
<evidence type="ECO:0000313" key="12">
    <source>
        <dbReference type="Proteomes" id="UP000006844"/>
    </source>
</evidence>
<keyword evidence="4 7" id="KW-0812">Transmembrane</keyword>
<dbReference type="InterPro" id="IPR037066">
    <property type="entry name" value="Plug_dom_sf"/>
</dbReference>
<evidence type="ECO:0000256" key="1">
    <source>
        <dbReference type="ARBA" id="ARBA00004571"/>
    </source>
</evidence>
<evidence type="ECO:0000313" key="11">
    <source>
        <dbReference type="EMBL" id="ADV84855.1"/>
    </source>
</evidence>
<dbReference type="GO" id="GO:0015344">
    <property type="term" value="F:siderophore uptake transmembrane transporter activity"/>
    <property type="evidence" value="ECO:0007669"/>
    <property type="project" value="TreeGrafter"/>
</dbReference>
<dbReference type="Gene3D" id="2.40.170.20">
    <property type="entry name" value="TonB-dependent receptor, beta-barrel domain"/>
    <property type="match status" value="1"/>
</dbReference>
<evidence type="ECO:0000256" key="7">
    <source>
        <dbReference type="PROSITE-ProRule" id="PRU01360"/>
    </source>
</evidence>
<evidence type="ECO:0000259" key="9">
    <source>
        <dbReference type="Pfam" id="PF07715"/>
    </source>
</evidence>
<keyword evidence="5 7" id="KW-0472">Membrane</keyword>
<keyword evidence="8" id="KW-0732">Signal</keyword>
<keyword evidence="12" id="KW-1185">Reference proteome</keyword>
<comment type="similarity">
    <text evidence="7">Belongs to the TonB-dependent receptor family.</text>
</comment>
<evidence type="ECO:0000256" key="8">
    <source>
        <dbReference type="SAM" id="SignalP"/>
    </source>
</evidence>
<feature type="signal peptide" evidence="8">
    <location>
        <begin position="1"/>
        <end position="20"/>
    </location>
</feature>
<feature type="domain" description="TonB-dependent receptor plug" evidence="9">
    <location>
        <begin position="147"/>
        <end position="235"/>
    </location>
</feature>
<dbReference type="GO" id="GO:0044718">
    <property type="term" value="P:siderophore transmembrane transport"/>
    <property type="evidence" value="ECO:0007669"/>
    <property type="project" value="TreeGrafter"/>
</dbReference>
<gene>
    <name evidence="11" type="ordered locus">AciPR4_4107</name>
</gene>
<comment type="subcellular location">
    <subcellularLocation>
        <location evidence="1 7">Cell outer membrane</location>
        <topology evidence="1 7">Multi-pass membrane protein</topology>
    </subcellularLocation>
</comment>
<dbReference type="Pfam" id="PF25183">
    <property type="entry name" value="OMP_b-brl_4"/>
    <property type="match status" value="1"/>
</dbReference>
<dbReference type="SUPFAM" id="SSF56935">
    <property type="entry name" value="Porins"/>
    <property type="match status" value="1"/>
</dbReference>
<evidence type="ECO:0000256" key="3">
    <source>
        <dbReference type="ARBA" id="ARBA00022452"/>
    </source>
</evidence>
<dbReference type="HOGENOM" id="CLU_006298_0_0_0"/>
<dbReference type="InterPro" id="IPR008969">
    <property type="entry name" value="CarboxyPept-like_regulatory"/>
</dbReference>
<dbReference type="Gene3D" id="2.60.40.1120">
    <property type="entry name" value="Carboxypeptidase-like, regulatory domain"/>
    <property type="match status" value="1"/>
</dbReference>
<dbReference type="EMBL" id="CP002467">
    <property type="protein sequence ID" value="ADV84855.1"/>
    <property type="molecule type" value="Genomic_DNA"/>
</dbReference>
<evidence type="ECO:0000256" key="2">
    <source>
        <dbReference type="ARBA" id="ARBA00022448"/>
    </source>
</evidence>
<feature type="chain" id="PRO_5003229219" evidence="8">
    <location>
        <begin position="21"/>
        <end position="1100"/>
    </location>
</feature>
<sequence>MKKILSVLLLMIAAVPYVSGQTSKGIVAGVVRDNSGAAVPNASVKIVSQDTGEERTVTTTGEGAYRVDAINPGRYKIRVEMPGFTASEVNDLRVLPSVVTTYDPKLAVGSVNDTVTVEAETNAINTENGQLSGTVGTQELSKVPIFSLNPFELVATLPGVVLINPNLNLNGTAGNYEQIQVNGARPRSNNFMLDGQDINDVGIGGQSFNPQIPDMYQTVTTLLNSASAEYGRSGGAVVNLITKSGTNQFHGSLFELYSGSGLESLDGVTRQQKPIPAGTPNPKARFDEHQFGFTAGGPIWKDKLFAFGGTQFTRFYGKSPSDQILLPTQAGYNQLATIAASSTTAASQVALFKSLLNGGSYLTTFAQAADSSKTLAVSAANCGGTACAIPLAFFQRAPVSQEEPDTQWEFRVDFIPRSNDTFSYRYLHDRSTFTPDLGLNVSGIPGFDAQEGGPAELAQGTWTHVFTPNLLNEFRASEVRLSSQFFGTPETLANPAAQIFNVTIAGSGFNTLGVSQNIPQGRIQQLYQFQDTVAWTKGRQSIRMGTDVARDHETDLIAQNALGQITYATGGAGASSFDNFISNQLGSGGTITRTFGPTRVDPHLWKIAGFIQDDIKLTPEFTLNVGVRYDYDTNPENSLTFPSVDVKNPYQAINTVVPVKADKNNFAPRVGFAYNPHFGFFSDGKTVIHAGLGIFYDVDFTNIIVNSAQSSPVAPTGLITGATSNGFGPNATTLLTTLTPALTAQSSVLSTSNNMVNPMTYQYNLGFERQLPAAIKLTVNYVGANGKKLFVTQQLNPFSNGVRLNPARGAVTVRNNGGDSNYNSAQVEVSRAFTHGISFRASYSFSKNLDDASEIFSTFSNPNTPYGANLQRQAQEYSNSTFDRRHIASFEYIFAPSGFHSANRGADLLLEAFTRHFIVSGTTQLASGPYSSFQIVGIDTSGDLNASNDRPIVGNSRAPITSVGIDGAYVDDPTAVPGVYYDLAANNATGAVTPITADQARFLIPNGSQFITREVGRNSFENPGQIFWNLAAEKDIPASFRHFEHAQFVLRAEGQNVGNHNNVSILDTNLIDVGTSNYLNKQNARENTSQNFRLWAKFIF</sequence>
<dbReference type="GO" id="GO:0009279">
    <property type="term" value="C:cell outer membrane"/>
    <property type="evidence" value="ECO:0007669"/>
    <property type="project" value="UniProtKB-SubCell"/>
</dbReference>
<evidence type="ECO:0000256" key="5">
    <source>
        <dbReference type="ARBA" id="ARBA00023136"/>
    </source>
</evidence>
<organism evidence="11 12">
    <name type="scientific">Terriglobus saanensis (strain ATCC BAA-1853 / DSM 23119 / SP1PR4)</name>
    <dbReference type="NCBI Taxonomy" id="401053"/>
    <lineage>
        <taxon>Bacteria</taxon>
        <taxon>Pseudomonadati</taxon>
        <taxon>Acidobacteriota</taxon>
        <taxon>Terriglobia</taxon>
        <taxon>Terriglobales</taxon>
        <taxon>Acidobacteriaceae</taxon>
        <taxon>Terriglobus</taxon>
    </lineage>
</organism>
<proteinExistence type="inferred from homology"/>
<dbReference type="eggNOG" id="COG4771">
    <property type="taxonomic scope" value="Bacteria"/>
</dbReference>
<dbReference type="Pfam" id="PF13620">
    <property type="entry name" value="CarboxypepD_reg"/>
    <property type="match status" value="1"/>
</dbReference>
<reference evidence="11 12" key="1">
    <citation type="journal article" date="2012" name="Stand. Genomic Sci.">
        <title>Complete genome sequence of Terriglobus saanensis type strain SP1PR4(T), an Acidobacteria from tundra soil.</title>
        <authorList>
            <person name="Rawat S.R."/>
            <person name="Mannisto M.K."/>
            <person name="Starovoytov V."/>
            <person name="Goodwin L."/>
            <person name="Nolan M."/>
            <person name="Hauser L."/>
            <person name="Land M."/>
            <person name="Davenport K.W."/>
            <person name="Woyke T."/>
            <person name="Haggblom M.M."/>
        </authorList>
    </citation>
    <scope>NUCLEOTIDE SEQUENCE</scope>
    <source>
        <strain evidence="12">ATCC BAA-1853 / DSM 23119 / SP1PR4</strain>
    </source>
</reference>
<protein>
    <submittedName>
        <fullName evidence="11">TonB-dependent receptor plug</fullName>
    </submittedName>
</protein>
<dbReference type="Gene3D" id="2.170.130.10">
    <property type="entry name" value="TonB-dependent receptor, plug domain"/>
    <property type="match status" value="1"/>
</dbReference>
<dbReference type="KEGG" id="tsa:AciPR4_4107"/>
<dbReference type="InterPro" id="IPR012910">
    <property type="entry name" value="Plug_dom"/>
</dbReference>
<dbReference type="InterPro" id="IPR039426">
    <property type="entry name" value="TonB-dep_rcpt-like"/>
</dbReference>
<keyword evidence="11" id="KW-0675">Receptor</keyword>
<feature type="domain" description="TonB-dependent transporter Oar-like beta-barrel" evidence="10">
    <location>
        <begin position="241"/>
        <end position="1070"/>
    </location>
</feature>
<dbReference type="Pfam" id="PF07715">
    <property type="entry name" value="Plug"/>
    <property type="match status" value="1"/>
</dbReference>
<keyword evidence="3 7" id="KW-1134">Transmembrane beta strand</keyword>
<dbReference type="InterPro" id="IPR057601">
    <property type="entry name" value="Oar-like_b-barrel"/>
</dbReference>
<dbReference type="AlphaFoldDB" id="E8V596"/>
<dbReference type="InterPro" id="IPR036942">
    <property type="entry name" value="Beta-barrel_TonB_sf"/>
</dbReference>